<accession>A0A327QV77</accession>
<keyword evidence="3" id="KW-1185">Reference proteome</keyword>
<dbReference type="Proteomes" id="UP000249696">
    <property type="component" value="Unassembled WGS sequence"/>
</dbReference>
<keyword evidence="1" id="KW-0472">Membrane</keyword>
<feature type="transmembrane region" description="Helical" evidence="1">
    <location>
        <begin position="99"/>
        <end position="116"/>
    </location>
</feature>
<protein>
    <submittedName>
        <fullName evidence="2">Uncharacterized protein DUF2752</fullName>
    </submittedName>
</protein>
<reference evidence="2 3" key="1">
    <citation type="submission" date="2018-06" db="EMBL/GenBank/DDBJ databases">
        <title>Genomic Encyclopedia of Archaeal and Bacterial Type Strains, Phase II (KMG-II): from individual species to whole genera.</title>
        <authorList>
            <person name="Goeker M."/>
        </authorList>
    </citation>
    <scope>NUCLEOTIDE SEQUENCE [LARGE SCALE GENOMIC DNA]</scope>
    <source>
        <strain evidence="2 3">DSM 23522</strain>
    </source>
</reference>
<keyword evidence="1" id="KW-1133">Transmembrane helix</keyword>
<evidence type="ECO:0000256" key="1">
    <source>
        <dbReference type="SAM" id="Phobius"/>
    </source>
</evidence>
<comment type="caution">
    <text evidence="2">The sequence shown here is derived from an EMBL/GenBank/DDBJ whole genome shotgun (WGS) entry which is preliminary data.</text>
</comment>
<keyword evidence="1" id="KW-0812">Transmembrane</keyword>
<gene>
    <name evidence="2" type="ORF">LV92_03912</name>
</gene>
<proteinExistence type="predicted"/>
<dbReference type="InterPro" id="IPR021215">
    <property type="entry name" value="DUF2752"/>
</dbReference>
<feature type="transmembrane region" description="Helical" evidence="1">
    <location>
        <begin position="56"/>
        <end position="78"/>
    </location>
</feature>
<dbReference type="AlphaFoldDB" id="A0A327QV77"/>
<evidence type="ECO:0000313" key="3">
    <source>
        <dbReference type="Proteomes" id="UP000249696"/>
    </source>
</evidence>
<sequence length="127" mass="14476">MIVLGVVFFGILLLYFFYNPSSSNHFPQCPFLTATGYYCTGCGSQRALHDLLHLDIIGVAKHNLLFIPAFLLIAYHWVRSYAPVKGKESLPDLIYHPKTPMLLLIIITLFTIFRNIDLYPFTLLAPE</sequence>
<dbReference type="Pfam" id="PF10825">
    <property type="entry name" value="DUF2752"/>
    <property type="match status" value="1"/>
</dbReference>
<dbReference type="RefSeq" id="WP_146613560.1">
    <property type="nucleotide sequence ID" value="NZ_QLLN01000008.1"/>
</dbReference>
<dbReference type="EMBL" id="QLLN01000008">
    <property type="protein sequence ID" value="RAJ07562.1"/>
    <property type="molecule type" value="Genomic_DNA"/>
</dbReference>
<evidence type="ECO:0000313" key="2">
    <source>
        <dbReference type="EMBL" id="RAJ07562.1"/>
    </source>
</evidence>
<name>A0A327QV77_9FLAO</name>
<organism evidence="2 3">
    <name type="scientific">Arenibacter echinorum</name>
    <dbReference type="NCBI Taxonomy" id="440515"/>
    <lineage>
        <taxon>Bacteria</taxon>
        <taxon>Pseudomonadati</taxon>
        <taxon>Bacteroidota</taxon>
        <taxon>Flavobacteriia</taxon>
        <taxon>Flavobacteriales</taxon>
        <taxon>Flavobacteriaceae</taxon>
        <taxon>Arenibacter</taxon>
    </lineage>
</organism>
<dbReference type="OrthoDB" id="9815897at2"/>